<dbReference type="InterPro" id="IPR013324">
    <property type="entry name" value="RNA_pol_sigma_r3/r4-like"/>
</dbReference>
<keyword evidence="2" id="KW-1185">Reference proteome</keyword>
<dbReference type="EMBL" id="LT629791">
    <property type="protein sequence ID" value="SDU14909.1"/>
    <property type="molecule type" value="Genomic_DNA"/>
</dbReference>
<dbReference type="Proteomes" id="UP000182977">
    <property type="component" value="Chromosome I"/>
</dbReference>
<name>A0A1H2G5W5_9ACTN</name>
<evidence type="ECO:0000313" key="1">
    <source>
        <dbReference type="EMBL" id="SDU14909.1"/>
    </source>
</evidence>
<evidence type="ECO:0008006" key="3">
    <source>
        <dbReference type="Google" id="ProtNLM"/>
    </source>
</evidence>
<dbReference type="InterPro" id="IPR036388">
    <property type="entry name" value="WH-like_DNA-bd_sf"/>
</dbReference>
<dbReference type="AlphaFoldDB" id="A0A1H2G5W5"/>
<dbReference type="RefSeq" id="WP_046772879.1">
    <property type="nucleotide sequence ID" value="NZ_LBMC01000083.1"/>
</dbReference>
<dbReference type="OrthoDB" id="5242431at2"/>
<dbReference type="Gene3D" id="1.10.10.10">
    <property type="entry name" value="Winged helix-like DNA-binding domain superfamily/Winged helix DNA-binding domain"/>
    <property type="match status" value="1"/>
</dbReference>
<proteinExistence type="predicted"/>
<sequence>MTTEHHDQLRITLGVLRSRRSDEVPAGLHESIAGGGPQLLALARAIDPDNAEDLVQTAYADVLERSGSVELPAVLERLAELAEQQRGSDVDTEPVREDRITEIADTGPDEDSPDELFYPDFYEETIDLGDWVDSANSWPDGSRVLGPDAEIDTEELFGVVDAALGELPAAQATLLNLVDVQDVPLDVAARTVGLEPAAARKALGTARHRVRRRLHAYLDRADSA</sequence>
<gene>
    <name evidence="1" type="ORF">SAMN04488563_0308</name>
</gene>
<dbReference type="STRING" id="419479.SAMN04488563_0308"/>
<protein>
    <recommendedName>
        <fullName evidence="3">RNA polymerase sigma factor, sigma-70 family</fullName>
    </recommendedName>
</protein>
<dbReference type="SUPFAM" id="SSF88659">
    <property type="entry name" value="Sigma3 and sigma4 domains of RNA polymerase sigma factors"/>
    <property type="match status" value="1"/>
</dbReference>
<reference evidence="2" key="1">
    <citation type="submission" date="2016-10" db="EMBL/GenBank/DDBJ databases">
        <authorList>
            <person name="Varghese N."/>
            <person name="Submissions S."/>
        </authorList>
    </citation>
    <scope>NUCLEOTIDE SEQUENCE [LARGE SCALE GENOMIC DNA]</scope>
    <source>
        <strain evidence="2">DSM 45079</strain>
    </source>
</reference>
<accession>A0A1H2G5W5</accession>
<organism evidence="1 2">
    <name type="scientific">Jiangella alkaliphila</name>
    <dbReference type="NCBI Taxonomy" id="419479"/>
    <lineage>
        <taxon>Bacteria</taxon>
        <taxon>Bacillati</taxon>
        <taxon>Actinomycetota</taxon>
        <taxon>Actinomycetes</taxon>
        <taxon>Jiangellales</taxon>
        <taxon>Jiangellaceae</taxon>
        <taxon>Jiangella</taxon>
    </lineage>
</organism>
<evidence type="ECO:0000313" key="2">
    <source>
        <dbReference type="Proteomes" id="UP000182977"/>
    </source>
</evidence>